<dbReference type="Proteomes" id="UP000004263">
    <property type="component" value="Unassembled WGS sequence"/>
</dbReference>
<evidence type="ECO:0000313" key="3">
    <source>
        <dbReference type="Proteomes" id="UP000004263"/>
    </source>
</evidence>
<dbReference type="NCBIfam" id="NF003509">
    <property type="entry name" value="PRK05174.1"/>
    <property type="match status" value="1"/>
</dbReference>
<reference evidence="2 3" key="1">
    <citation type="submission" date="2006-03" db="EMBL/GenBank/DDBJ databases">
        <authorList>
            <person name="Pinhassi J."/>
            <person name="Pedros-Alio C."/>
            <person name="Ferriera S."/>
            <person name="Johnson J."/>
            <person name="Kravitz S."/>
            <person name="Halpern A."/>
            <person name="Remington K."/>
            <person name="Beeson K."/>
            <person name="Tran B."/>
            <person name="Rogers Y.-H."/>
            <person name="Friedman R."/>
            <person name="Venter J.C."/>
        </authorList>
    </citation>
    <scope>NUCLEOTIDE SEQUENCE [LARGE SCALE GENOMIC DNA]</scope>
    <source>
        <strain evidence="2 3">RED65</strain>
    </source>
</reference>
<dbReference type="HOGENOM" id="CLU_097925_0_0_6"/>
<dbReference type="SUPFAM" id="SSF54637">
    <property type="entry name" value="Thioesterase/thiol ester dehydrase-isomerase"/>
    <property type="match status" value="1"/>
</dbReference>
<gene>
    <name evidence="2" type="ORF">RED65_05039</name>
</gene>
<protein>
    <submittedName>
        <fullName evidence="2">3-hydroxydecanoyl-ACP dehydratase</fullName>
    </submittedName>
</protein>
<evidence type="ECO:0000313" key="2">
    <source>
        <dbReference type="EMBL" id="EAT11132.1"/>
    </source>
</evidence>
<dbReference type="GO" id="GO:0006633">
    <property type="term" value="P:fatty acid biosynthetic process"/>
    <property type="evidence" value="ECO:0007669"/>
    <property type="project" value="UniProtKB-UniPathway"/>
</dbReference>
<dbReference type="Pfam" id="PF07977">
    <property type="entry name" value="FabA"/>
    <property type="match status" value="1"/>
</dbReference>
<dbReference type="AlphaFoldDB" id="Q1MYS4"/>
<sequence length="175" mass="19199">MQERSAVITNKIQDVSVAELLEELSQQGVHIQLPIDELSVIKHIRELNIAGGEQGKGMVIAEMPVEETAWFFKCHFPGDPIMPGCLGIEGMWQSLGAILAAQGHQGKLRALGIGEVKFFGEVRPHAETVSFHIELERLLKNKKMAVAVATGTVKVDGEAIYEAKKLKVGVIFEEE</sequence>
<dbReference type="STRING" id="207949.RED65_05039"/>
<dbReference type="InterPro" id="IPR029069">
    <property type="entry name" value="HotDog_dom_sf"/>
</dbReference>
<keyword evidence="3" id="KW-1185">Reference proteome</keyword>
<proteinExistence type="predicted"/>
<evidence type="ECO:0000256" key="1">
    <source>
        <dbReference type="ARBA" id="ARBA00023239"/>
    </source>
</evidence>
<dbReference type="OrthoDB" id="9786735at2"/>
<dbReference type="Gene3D" id="3.10.129.10">
    <property type="entry name" value="Hotdog Thioesterase"/>
    <property type="match status" value="1"/>
</dbReference>
<comment type="caution">
    <text evidence="2">The sequence shown here is derived from an EMBL/GenBank/DDBJ whole genome shotgun (WGS) entry which is preliminary data.</text>
</comment>
<accession>Q1MYS4</accession>
<dbReference type="UniPathway" id="UPA00094"/>
<dbReference type="InterPro" id="IPR013114">
    <property type="entry name" value="FabA_FabZ"/>
</dbReference>
<dbReference type="PANTHER" id="PTHR30272">
    <property type="entry name" value="3-HYDROXYACYL-[ACYL-CARRIER-PROTEIN] DEHYDRATASE"/>
    <property type="match status" value="1"/>
</dbReference>
<dbReference type="PANTHER" id="PTHR30272:SF8">
    <property type="entry name" value="3-HYDROXYDECANOYL-[ACYL-CARRIER-PROTEIN] DEHYDRATASE"/>
    <property type="match status" value="1"/>
</dbReference>
<name>Q1MYS4_9GAMM</name>
<dbReference type="RefSeq" id="WP_007016734.1">
    <property type="nucleotide sequence ID" value="NZ_AAQH01000023.1"/>
</dbReference>
<dbReference type="GO" id="GO:0016829">
    <property type="term" value="F:lyase activity"/>
    <property type="evidence" value="ECO:0007669"/>
    <property type="project" value="UniProtKB-KW"/>
</dbReference>
<dbReference type="EMBL" id="AAQH01000023">
    <property type="protein sequence ID" value="EAT11132.1"/>
    <property type="molecule type" value="Genomic_DNA"/>
</dbReference>
<keyword evidence="1" id="KW-0456">Lyase</keyword>
<organism evidence="2 3">
    <name type="scientific">Bermanella marisrubri</name>
    <dbReference type="NCBI Taxonomy" id="207949"/>
    <lineage>
        <taxon>Bacteria</taxon>
        <taxon>Pseudomonadati</taxon>
        <taxon>Pseudomonadota</taxon>
        <taxon>Gammaproteobacteria</taxon>
        <taxon>Oceanospirillales</taxon>
        <taxon>Oceanospirillaceae</taxon>
        <taxon>Bermanella</taxon>
    </lineage>
</organism>